<evidence type="ECO:0000256" key="1">
    <source>
        <dbReference type="ARBA" id="ARBA00008891"/>
    </source>
</evidence>
<dbReference type="InterPro" id="IPR033131">
    <property type="entry name" value="Pectinesterase_Asp_AS"/>
</dbReference>
<dbReference type="AlphaFoldDB" id="A0A841GS14"/>
<feature type="chain" id="PRO_5033101330" description="Pectinesterase" evidence="5">
    <location>
        <begin position="23"/>
        <end position="366"/>
    </location>
</feature>
<name>A0A841GS14_9BACT</name>
<evidence type="ECO:0000256" key="5">
    <source>
        <dbReference type="RuleBase" id="RU000589"/>
    </source>
</evidence>
<dbReference type="Gene3D" id="2.160.20.10">
    <property type="entry name" value="Single-stranded right-handed beta-helix, Pectin lyase-like"/>
    <property type="match status" value="1"/>
</dbReference>
<dbReference type="InterPro" id="IPR011050">
    <property type="entry name" value="Pectin_lyase_fold/virulence"/>
</dbReference>
<gene>
    <name evidence="7" type="ORF">HNQ61_000710</name>
</gene>
<keyword evidence="3 5" id="KW-0063">Aspartyl esterase</keyword>
<dbReference type="SUPFAM" id="SSF51126">
    <property type="entry name" value="Pectin lyase-like"/>
    <property type="match status" value="1"/>
</dbReference>
<dbReference type="InterPro" id="IPR000070">
    <property type="entry name" value="Pectinesterase_cat"/>
</dbReference>
<dbReference type="Proteomes" id="UP000582837">
    <property type="component" value="Unassembled WGS sequence"/>
</dbReference>
<evidence type="ECO:0000259" key="6">
    <source>
        <dbReference type="Pfam" id="PF01095"/>
    </source>
</evidence>
<comment type="pathway">
    <text evidence="5">Glycan metabolism; pectin degradation; 2-dehydro-3-deoxy-D-gluconate from pectin: step 1/5.</text>
</comment>
<dbReference type="EMBL" id="JACHIA010000001">
    <property type="protein sequence ID" value="MBB6069099.1"/>
    <property type="molecule type" value="Genomic_DNA"/>
</dbReference>
<evidence type="ECO:0000256" key="2">
    <source>
        <dbReference type="ARBA" id="ARBA00022801"/>
    </source>
</evidence>
<feature type="domain" description="Pectinesterase catalytic" evidence="6">
    <location>
        <begin position="47"/>
        <end position="359"/>
    </location>
</feature>
<dbReference type="EC" id="3.1.1.11" evidence="5"/>
<evidence type="ECO:0000256" key="3">
    <source>
        <dbReference type="ARBA" id="ARBA00023085"/>
    </source>
</evidence>
<keyword evidence="5" id="KW-0732">Signal</keyword>
<dbReference type="GO" id="GO:0009279">
    <property type="term" value="C:cell outer membrane"/>
    <property type="evidence" value="ECO:0007669"/>
    <property type="project" value="TreeGrafter"/>
</dbReference>
<dbReference type="InterPro" id="IPR012334">
    <property type="entry name" value="Pectin_lyas_fold"/>
</dbReference>
<keyword evidence="8" id="KW-1185">Reference proteome</keyword>
<dbReference type="GO" id="GO:0045490">
    <property type="term" value="P:pectin catabolic process"/>
    <property type="evidence" value="ECO:0007669"/>
    <property type="project" value="UniProtKB-UniRule"/>
</dbReference>
<sequence length="366" mass="39271">MARSILRTFALVLALTFIGGHAAAQSGRYHAVVDAAHRGTDGARTAGVPTWRTIGAALAAAPAGEAPYRVLVRNGRYHEKLSVTRPNVHLTGESRDGAVLTYDAAAGHAAPGGGTWGTRGSFTLRVAAPGFRLQRMTVENAFDYMANRRKAADDPTRLEGSQGVAVLTDSASDRSFFGDCVLRGHQDTLFTDGDRAYFTGCTILGSVDFIFGGGRTVFEDCDIVSLDRGSRTNNGYITAPSTPLSQPFGLVFIRGRLRKESPSMAANSVVLGRPWHPGADPTLVGSAVFIGTWMDDHVSAAGWTRMSMMNAAGERMWYEPEMSRFFEYGSTGPGAAPSPSRRVLTEQAAAYFTVAQVLRGWNPRAE</sequence>
<proteinExistence type="inferred from homology"/>
<evidence type="ECO:0000256" key="4">
    <source>
        <dbReference type="PROSITE-ProRule" id="PRU10040"/>
    </source>
</evidence>
<organism evidence="7 8">
    <name type="scientific">Longimicrobium terrae</name>
    <dbReference type="NCBI Taxonomy" id="1639882"/>
    <lineage>
        <taxon>Bacteria</taxon>
        <taxon>Pseudomonadati</taxon>
        <taxon>Gemmatimonadota</taxon>
        <taxon>Longimicrobiia</taxon>
        <taxon>Longimicrobiales</taxon>
        <taxon>Longimicrobiaceae</taxon>
        <taxon>Longimicrobium</taxon>
    </lineage>
</organism>
<dbReference type="Pfam" id="PF01095">
    <property type="entry name" value="Pectinesterase"/>
    <property type="match status" value="1"/>
</dbReference>
<keyword evidence="2 5" id="KW-0378">Hydrolase</keyword>
<dbReference type="RefSeq" id="WP_170031907.1">
    <property type="nucleotide sequence ID" value="NZ_JABDTL010000001.1"/>
</dbReference>
<dbReference type="PANTHER" id="PTHR31321:SF57">
    <property type="entry name" value="PECTINESTERASE 53-RELATED"/>
    <property type="match status" value="1"/>
</dbReference>
<dbReference type="PROSITE" id="PS00503">
    <property type="entry name" value="PECTINESTERASE_2"/>
    <property type="match status" value="1"/>
</dbReference>
<dbReference type="GO" id="GO:0042545">
    <property type="term" value="P:cell wall modification"/>
    <property type="evidence" value="ECO:0007669"/>
    <property type="project" value="UniProtKB-UniRule"/>
</dbReference>
<dbReference type="GO" id="GO:0030599">
    <property type="term" value="F:pectinesterase activity"/>
    <property type="evidence" value="ECO:0007669"/>
    <property type="project" value="UniProtKB-UniRule"/>
</dbReference>
<feature type="signal peptide" evidence="5">
    <location>
        <begin position="1"/>
        <end position="22"/>
    </location>
</feature>
<evidence type="ECO:0000313" key="7">
    <source>
        <dbReference type="EMBL" id="MBB6069099.1"/>
    </source>
</evidence>
<accession>A0A841GS14</accession>
<comment type="similarity">
    <text evidence="1">Belongs to the pectinesterase family.</text>
</comment>
<comment type="catalytic activity">
    <reaction evidence="5">
        <text>[(1-&gt;4)-alpha-D-galacturonosyl methyl ester](n) + n H2O = [(1-&gt;4)-alpha-D-galacturonosyl](n) + n methanol + n H(+)</text>
        <dbReference type="Rhea" id="RHEA:22380"/>
        <dbReference type="Rhea" id="RHEA-COMP:14570"/>
        <dbReference type="Rhea" id="RHEA-COMP:14573"/>
        <dbReference type="ChEBI" id="CHEBI:15377"/>
        <dbReference type="ChEBI" id="CHEBI:15378"/>
        <dbReference type="ChEBI" id="CHEBI:17790"/>
        <dbReference type="ChEBI" id="CHEBI:140522"/>
        <dbReference type="ChEBI" id="CHEBI:140523"/>
        <dbReference type="EC" id="3.1.1.11"/>
    </reaction>
</comment>
<protein>
    <recommendedName>
        <fullName evidence="5">Pectinesterase</fullName>
        <ecNumber evidence="5">3.1.1.11</ecNumber>
    </recommendedName>
</protein>
<dbReference type="UniPathway" id="UPA00545">
    <property type="reaction ID" value="UER00823"/>
</dbReference>
<evidence type="ECO:0000313" key="8">
    <source>
        <dbReference type="Proteomes" id="UP000582837"/>
    </source>
</evidence>
<reference evidence="7 8" key="1">
    <citation type="submission" date="2020-08" db="EMBL/GenBank/DDBJ databases">
        <title>Genomic Encyclopedia of Type Strains, Phase IV (KMG-IV): sequencing the most valuable type-strain genomes for metagenomic binning, comparative biology and taxonomic classification.</title>
        <authorList>
            <person name="Goeker M."/>
        </authorList>
    </citation>
    <scope>NUCLEOTIDE SEQUENCE [LARGE SCALE GENOMIC DNA]</scope>
    <source>
        <strain evidence="7 8">DSM 29007</strain>
    </source>
</reference>
<dbReference type="PANTHER" id="PTHR31321">
    <property type="entry name" value="ACYL-COA THIOESTER HYDROLASE YBHC-RELATED"/>
    <property type="match status" value="1"/>
</dbReference>
<comment type="caution">
    <text evidence="7">The sequence shown here is derived from an EMBL/GenBank/DDBJ whole genome shotgun (WGS) entry which is preliminary data.</text>
</comment>
<feature type="active site" evidence="4">
    <location>
        <position position="208"/>
    </location>
</feature>